<evidence type="ECO:0000256" key="1">
    <source>
        <dbReference type="ARBA" id="ARBA00022723"/>
    </source>
</evidence>
<dbReference type="SUPFAM" id="SSF49899">
    <property type="entry name" value="Concanavalin A-like lectins/glucanases"/>
    <property type="match status" value="1"/>
</dbReference>
<dbReference type="EMBL" id="HE575322">
    <property type="protein sequence ID" value="CCC92641.1"/>
    <property type="molecule type" value="Genomic_DNA"/>
</dbReference>
<dbReference type="Pfam" id="PF00641">
    <property type="entry name" value="Zn_ribbon_RanBP"/>
    <property type="match status" value="1"/>
</dbReference>
<keyword evidence="3 5" id="KW-0833">Ubl conjugation pathway</keyword>
<name>G0UTC7_TRYCI</name>
<dbReference type="VEuPathDB" id="TriTrypDB:TcIL3000_9_350"/>
<evidence type="ECO:0000256" key="5">
    <source>
        <dbReference type="PROSITE-ProRule" id="PRU00104"/>
    </source>
</evidence>
<dbReference type="Gene3D" id="4.10.1060.10">
    <property type="entry name" value="Zinc finger, RanBP2-type"/>
    <property type="match status" value="1"/>
</dbReference>
<dbReference type="Pfam" id="PF00622">
    <property type="entry name" value="SPRY"/>
    <property type="match status" value="1"/>
</dbReference>
<dbReference type="PROSITE" id="PS50237">
    <property type="entry name" value="HECT"/>
    <property type="match status" value="1"/>
</dbReference>
<dbReference type="PANTHER" id="PTHR46654">
    <property type="entry name" value="E3 UBIQUITIN-PROTEIN LIGASE HECTD3"/>
    <property type="match status" value="1"/>
</dbReference>
<evidence type="ECO:0000313" key="10">
    <source>
        <dbReference type="EMBL" id="CCC92641.1"/>
    </source>
</evidence>
<dbReference type="InterPro" id="IPR035983">
    <property type="entry name" value="Hect_E3_ubiquitin_ligase"/>
</dbReference>
<dbReference type="InterPro" id="IPR000569">
    <property type="entry name" value="HECT_dom"/>
</dbReference>
<keyword evidence="1" id="KW-0479">Metal-binding</keyword>
<dbReference type="FunFam" id="3.30.2410.10:FF:000026">
    <property type="entry name" value="Zn-finger in Ran binding protein and others/SPRY domain/HECT-domain (Ubiquitin-transferase), putative"/>
    <property type="match status" value="1"/>
</dbReference>
<dbReference type="GO" id="GO:0008270">
    <property type="term" value="F:zinc ion binding"/>
    <property type="evidence" value="ECO:0007669"/>
    <property type="project" value="UniProtKB-KW"/>
</dbReference>
<feature type="active site" description="Glycyl thioester intermediate" evidence="5">
    <location>
        <position position="2398"/>
    </location>
</feature>
<proteinExistence type="predicted"/>
<evidence type="ECO:0000256" key="3">
    <source>
        <dbReference type="ARBA" id="ARBA00022786"/>
    </source>
</evidence>
<dbReference type="InterPro" id="IPR001870">
    <property type="entry name" value="B30.2/SPRY"/>
</dbReference>
<dbReference type="Pfam" id="PF00632">
    <property type="entry name" value="HECT"/>
    <property type="match status" value="1"/>
</dbReference>
<protein>
    <submittedName>
        <fullName evidence="10">Uncharacterized protein TCIL3000_9_350</fullName>
    </submittedName>
</protein>
<evidence type="ECO:0000256" key="2">
    <source>
        <dbReference type="ARBA" id="ARBA00022771"/>
    </source>
</evidence>
<dbReference type="InterPro" id="IPR042469">
    <property type="entry name" value="HECTD3"/>
</dbReference>
<dbReference type="GO" id="GO:0005737">
    <property type="term" value="C:cytoplasm"/>
    <property type="evidence" value="ECO:0007669"/>
    <property type="project" value="TreeGrafter"/>
</dbReference>
<feature type="domain" description="B30.2/SPRY" evidence="7">
    <location>
        <begin position="1689"/>
        <end position="1882"/>
    </location>
</feature>
<dbReference type="SMART" id="SM00547">
    <property type="entry name" value="ZnF_RBZ"/>
    <property type="match status" value="2"/>
</dbReference>
<dbReference type="PROSITE" id="PS50199">
    <property type="entry name" value="ZF_RANBP2_2"/>
    <property type="match status" value="1"/>
</dbReference>
<dbReference type="SUPFAM" id="SSF56204">
    <property type="entry name" value="Hect, E3 ligase catalytic domain"/>
    <property type="match status" value="1"/>
</dbReference>
<dbReference type="SMART" id="SM00119">
    <property type="entry name" value="HECTc"/>
    <property type="match status" value="1"/>
</dbReference>
<reference evidence="10" key="1">
    <citation type="journal article" date="2012" name="Proc. Natl. Acad. Sci. U.S.A.">
        <title>Antigenic diversity is generated by distinct evolutionary mechanisms in African trypanosome species.</title>
        <authorList>
            <person name="Jackson A.P."/>
            <person name="Berry A."/>
            <person name="Aslett M."/>
            <person name="Allison H.C."/>
            <person name="Burton P."/>
            <person name="Vavrova-Anderson J."/>
            <person name="Brown R."/>
            <person name="Browne H."/>
            <person name="Corton N."/>
            <person name="Hauser H."/>
            <person name="Gamble J."/>
            <person name="Gilderthorp R."/>
            <person name="Marcello L."/>
            <person name="McQuillan J."/>
            <person name="Otto T.D."/>
            <person name="Quail M.A."/>
            <person name="Sanders M.J."/>
            <person name="van Tonder A."/>
            <person name="Ginger M.L."/>
            <person name="Field M.C."/>
            <person name="Barry J.D."/>
            <person name="Hertz-Fowler C."/>
            <person name="Berriman M."/>
        </authorList>
    </citation>
    <scope>NUCLEOTIDE SEQUENCE</scope>
    <source>
        <strain evidence="10">IL3000</strain>
    </source>
</reference>
<evidence type="ECO:0000256" key="4">
    <source>
        <dbReference type="ARBA" id="ARBA00022833"/>
    </source>
</evidence>
<dbReference type="InterPro" id="IPR003877">
    <property type="entry name" value="SPRY_dom"/>
</dbReference>
<dbReference type="PROSITE" id="PS50188">
    <property type="entry name" value="B302_SPRY"/>
    <property type="match status" value="1"/>
</dbReference>
<dbReference type="PROSITE" id="PS01358">
    <property type="entry name" value="ZF_RANBP2_1"/>
    <property type="match status" value="1"/>
</dbReference>
<dbReference type="Gene3D" id="3.90.1750.10">
    <property type="entry name" value="Hect, E3 ligase catalytic domains"/>
    <property type="match status" value="1"/>
</dbReference>
<keyword evidence="2 6" id="KW-0863">Zinc-finger</keyword>
<dbReference type="InterPro" id="IPR043136">
    <property type="entry name" value="B30.2/SPRY_sf"/>
</dbReference>
<accession>G0UTC7</accession>
<dbReference type="GO" id="GO:0004842">
    <property type="term" value="F:ubiquitin-protein transferase activity"/>
    <property type="evidence" value="ECO:0007669"/>
    <property type="project" value="InterPro"/>
</dbReference>
<dbReference type="CDD" id="cd11709">
    <property type="entry name" value="SPRY"/>
    <property type="match status" value="1"/>
</dbReference>
<dbReference type="Gene3D" id="2.60.120.920">
    <property type="match status" value="1"/>
</dbReference>
<feature type="domain" description="HECT" evidence="9">
    <location>
        <begin position="2282"/>
        <end position="2431"/>
    </location>
</feature>
<evidence type="ECO:0000256" key="6">
    <source>
        <dbReference type="PROSITE-ProRule" id="PRU00322"/>
    </source>
</evidence>
<feature type="domain" description="RanBP2-type" evidence="8">
    <location>
        <begin position="1307"/>
        <end position="1337"/>
    </location>
</feature>
<evidence type="ECO:0000259" key="8">
    <source>
        <dbReference type="PROSITE" id="PS50199"/>
    </source>
</evidence>
<keyword evidence="4" id="KW-0862">Zinc</keyword>
<organism evidence="10">
    <name type="scientific">Trypanosoma congolense (strain IL3000)</name>
    <dbReference type="NCBI Taxonomy" id="1068625"/>
    <lineage>
        <taxon>Eukaryota</taxon>
        <taxon>Discoba</taxon>
        <taxon>Euglenozoa</taxon>
        <taxon>Kinetoplastea</taxon>
        <taxon>Metakinetoplastina</taxon>
        <taxon>Trypanosomatida</taxon>
        <taxon>Trypanosomatidae</taxon>
        <taxon>Trypanosoma</taxon>
        <taxon>Nannomonas</taxon>
    </lineage>
</organism>
<evidence type="ECO:0000259" key="9">
    <source>
        <dbReference type="PROSITE" id="PS50237"/>
    </source>
</evidence>
<evidence type="ECO:0000259" key="7">
    <source>
        <dbReference type="PROSITE" id="PS50188"/>
    </source>
</evidence>
<dbReference type="PANTHER" id="PTHR46654:SF1">
    <property type="entry name" value="E3 UBIQUITIN-PROTEIN LIGASE HECTD3"/>
    <property type="match status" value="1"/>
</dbReference>
<sequence length="2431" mass="269211">MFSNGISPCIGTKAPHPLVRELTEMSDAALCKLVPCRQSDVCGVREALCIIGSFLARRDPDQVMWGSWVWQDAVKRVGLASSALRWRSDVTDLVTFALGNAAPCEPSPVQIVEGTIALLTSDITVSQLREYLATQSNRAKTCVRALLLLLRAKENFLPSDLFCVVRLLRDLMACQGDHYLLRFRGCGEVLLHQIRDLVHRLLTAMFKALQCVMSPLEGERRGLGPHRFLWDTDEFGPFALVTLSLLATPLDERDLNFIWHKIVSQVEELLPRFTDFSRTASFKVDEVEEDSVLRSMQALVSDSEFDGNGGSVIGSAEVGNGEEYDSFVGLTMNGANEFSMGVWIPTGEGRVCSTSTPLYSPSVQFSSLSPVETLSSPPLLASAVSSPRPAPSVSSPAHAASLPCVADISLVCSPSRALFIALASERHGKLTKSVIDDDPLGFYFNPQSGQLHHGNRVYSMPPITHGDTLTICFLFLPKMTTRVLCFLVNGVRFASFPTPPQSLYLVVGVMDSSPLSRNTVRISFRLHKELDTLLSTRAVPTTACSGVGEAIFSGDGLPTRSFISMFATFMFAYLVSLCTRRLAQVRRTVSGSSTATTTPLRVIAGSTTSFQSEEAWGSFIDGCCDRLRHNVESLIESTRHLSLLDGISDATERVKRCAAFFVYHRFLMDYITIMRTAIYCSSRPVDILSTLAKVVCCEEAGERAQCAALTSIYTVLLEPSANFDAYVFNPMQLWDCCCSLSRHTTAPGYKALFTPESTARELRVVSGGSHILSAAPGGCNSRATQNTVSFASQGIPLDGSLGDVISFSVRIKRGFDFDSLGRFYYIGVACPNPSSTKTTLERIPKSREEMKYVYAITDYFTDMEPSSACVELPRHSKHWMNSQEKIIFGSGDIITVTIYTKLRCVSFQRNGLTLGTLYTSIPQDVKVVFPFVEMYNKDACATWMYAPRELGIRARLVMRAMLVHWGPILITRLARMLEEKEVVALQVLGADGDELSFIYSGPPCSERKGLYKVRLIKQMGTAAEVVVEGERAGGSNDSGGAFTVPSVALEPNYSSVISNNLPLKLVVEEIARIISRCISFTTDEIDGEVVHIRSTKVFMCAVRLLSELEVDDVVLASIEAHRTLLNDFLRILAVSDVVPLDGPRVVLDAWNELMLLPDDDELRMTLSPEAVSLGNICDENYWGVTSSGVESNDEGEEIICLRCPACDKEWSSCTETDHAAPYSLCSTLHNVMQRLSLPSPFVGFACGWVLEEKSFRLNLRAVSRDEIEGDGSDSRGVFSFTGTYVSSHCVRGRCVYKFVENPNTAKRCDEEWTCSVCTFINLSDSTRCAMCTTARPGATWSCLLCSYAFNSINSKICTTCGHLRLGSGAAEAAADGSSKQTFCTDCGNIREYTKFSTFEAHHFCDKCQREVLWLPEDRHVGVVEARLAGAGDRMTWLLTFGSEKCFYSNIKSTDYSFEEMLGAVSAVSASESNLSRYVPPLVHPRLSSEEGHSDFSVEGAGSAQDSQKLVREYRAVIPAVLLFCSRVVCRWAPVLAPQELTKSSILCRLRVLEDSWLTQFEKVPIGVARRILSSCLRILLDGQRNGRVVWSLSSVARAIINCNPLLQQQRHYLLYALSLNVARRGADREFRELCYAALNMLLEDSCGQSLKVQCLQEVIAVTPFVAKQQQLMVHASLRGINTEISAEVTLTSWLIDVVERMERGQSLPTTFNNTSPDTFPHIVELPDTRMGSGGELVVGQVRGSVGVFGNKGGHYYYEVVLPPNFDDRSKTIVMGWGTIQHEVVSSGQHVGSDFHSWGFNCQDRLRILSGEQALVTPRPIVGGDVVGTLLDLDTMMMCWSVNGEELMWIPVSTDGKGEAIYPYVSASMEPYGVLVRLSYTQFKPEGYKDFSPVWSGDLIPEDKVKPQSLDFYRQLCCLVNNVVNTGFTVDSLSETTTWMEEALASLHNYPLLSSEIHDGSLQQLQPYLQHLRSINALAVSVAKSHSIFRTSPLLMRSYEKARQLLFFAARWAIVERQIDRGLLRNNVKRNCQVSISLSAAKNVPTRGGSFDFVTLFNSSITGQLFRQTHEVDIYRDAVMFVTRLTDEVADDAGGVTRSVVSMMCDELSYRDDDGGSRVDPLLPFFKLSNHSTIVNLVPNIDFYRNNPDHRKLFIQFFTWFGKLIGNVTLSGYVLFSITLPRLVWMFLTFGEPTVDDYYFDIDDTVRGAVSDDEFLLNDEFYNSIPVINSRPEANSDAVSGACSGCHWDSAVLRSNADGTTTAFGRPPDFDESAEAGRRRVEVERRLVHQYDELLLAMRSGVSSVIPPHCLQLIRWDDLQQRVCGSPCASAEDVMSSLDVSLLSQGILDMLTEVVRGLSNKQRAQFLLFCSGQRRVPLPERVKVLCGDDPSAFPTAHTCSPISLHLQPYSSAAIMREKLEVSIHHMYEFGFV</sequence>
<dbReference type="InterPro" id="IPR001876">
    <property type="entry name" value="Znf_RanBP2"/>
</dbReference>
<dbReference type="Gene3D" id="3.30.2410.10">
    <property type="entry name" value="Hect, E3 ligase catalytic domain"/>
    <property type="match status" value="1"/>
</dbReference>
<dbReference type="InterPro" id="IPR013320">
    <property type="entry name" value="ConA-like_dom_sf"/>
</dbReference>
<gene>
    <name evidence="10" type="ORF">TCIL3000_9_350</name>
</gene>